<evidence type="ECO:0000256" key="2">
    <source>
        <dbReference type="ARBA" id="ARBA00022692"/>
    </source>
</evidence>
<evidence type="ECO:0000313" key="9">
    <source>
        <dbReference type="Proteomes" id="UP000567179"/>
    </source>
</evidence>
<sequence>MSLLDRISDLAHRFAPSKSGNSSSTLAGGGIGSGHGMVPAHDDRTFPWCPEPFYAATNYVTAPWCSLATLYMGNENLLALLLLVPPVWVVWLWMIVAKPTIVLHSTQIFFNFLAMACFAGVARFQAKHGVGPSGLSGFALFVAISGMFLSAFMLLVPVFYEKYDKFIRLARALKEIRVGFILTGTGVTFSLLIAFIVTISAWTQAGCKDPKSDPHAEELGDDFTNGLPGWCSTKKAGAIFFWFAFAAWAGSLIMLVLDWRSGKLHAHRDPPFQRPQATHDEEEADEEEEEASYQHIPPARRNQNAGSSYDDTDNSQSPFADPQSRYSGLAAHGGAPASAAYTPGVQQSMAGRASMDTYGAFSDPAPSGFGAEGYHAPSSTGYTGTPTYASPARSNTGPPQLAEPDMGGPMVSRTMQYADPYAAVRASIVGGGGQSSPTHAPPGYGDYNQGFR</sequence>
<keyword evidence="2 6" id="KW-0812">Transmembrane</keyword>
<dbReference type="GO" id="GO:0016020">
    <property type="term" value="C:membrane"/>
    <property type="evidence" value="ECO:0007669"/>
    <property type="project" value="UniProtKB-SubCell"/>
</dbReference>
<feature type="compositionally biased region" description="Low complexity" evidence="5">
    <location>
        <begin position="328"/>
        <end position="337"/>
    </location>
</feature>
<dbReference type="Pfam" id="PF01284">
    <property type="entry name" value="MARVEL"/>
    <property type="match status" value="1"/>
</dbReference>
<dbReference type="EMBL" id="JAACJJ010000014">
    <property type="protein sequence ID" value="KAF5327213.1"/>
    <property type="molecule type" value="Genomic_DNA"/>
</dbReference>
<comment type="caution">
    <text evidence="8">The sequence shown here is derived from an EMBL/GenBank/DDBJ whole genome shotgun (WGS) entry which is preliminary data.</text>
</comment>
<keyword evidence="4 6" id="KW-0472">Membrane</keyword>
<dbReference type="Proteomes" id="UP000567179">
    <property type="component" value="Unassembled WGS sequence"/>
</dbReference>
<dbReference type="AlphaFoldDB" id="A0A8H5BPZ6"/>
<proteinExistence type="predicted"/>
<dbReference type="OrthoDB" id="2218151at2759"/>
<feature type="transmembrane region" description="Helical" evidence="6">
    <location>
        <begin position="138"/>
        <end position="160"/>
    </location>
</feature>
<feature type="compositionally biased region" description="Polar residues" evidence="5">
    <location>
        <begin position="301"/>
        <end position="318"/>
    </location>
</feature>
<keyword evidence="9" id="KW-1185">Reference proteome</keyword>
<evidence type="ECO:0000256" key="4">
    <source>
        <dbReference type="ARBA" id="ARBA00023136"/>
    </source>
</evidence>
<gene>
    <name evidence="8" type="ORF">D9619_004564</name>
</gene>
<feature type="domain" description="MARVEL" evidence="7">
    <location>
        <begin position="97"/>
        <end position="253"/>
    </location>
</feature>
<evidence type="ECO:0000256" key="1">
    <source>
        <dbReference type="ARBA" id="ARBA00004141"/>
    </source>
</evidence>
<evidence type="ECO:0000313" key="8">
    <source>
        <dbReference type="EMBL" id="KAF5327213.1"/>
    </source>
</evidence>
<feature type="transmembrane region" description="Helical" evidence="6">
    <location>
        <begin position="180"/>
        <end position="202"/>
    </location>
</feature>
<comment type="subcellular location">
    <subcellularLocation>
        <location evidence="1">Membrane</location>
        <topology evidence="1">Multi-pass membrane protein</topology>
    </subcellularLocation>
</comment>
<evidence type="ECO:0000259" key="7">
    <source>
        <dbReference type="Pfam" id="PF01284"/>
    </source>
</evidence>
<accession>A0A8H5BPZ6</accession>
<feature type="compositionally biased region" description="Acidic residues" evidence="5">
    <location>
        <begin position="280"/>
        <end position="291"/>
    </location>
</feature>
<feature type="transmembrane region" description="Helical" evidence="6">
    <location>
        <begin position="77"/>
        <end position="96"/>
    </location>
</feature>
<feature type="transmembrane region" description="Helical" evidence="6">
    <location>
        <begin position="108"/>
        <end position="126"/>
    </location>
</feature>
<dbReference type="InterPro" id="IPR008253">
    <property type="entry name" value="Marvel"/>
</dbReference>
<evidence type="ECO:0000256" key="6">
    <source>
        <dbReference type="SAM" id="Phobius"/>
    </source>
</evidence>
<evidence type="ECO:0000256" key="3">
    <source>
        <dbReference type="ARBA" id="ARBA00022989"/>
    </source>
</evidence>
<feature type="compositionally biased region" description="Polar residues" evidence="5">
    <location>
        <begin position="377"/>
        <end position="398"/>
    </location>
</feature>
<feature type="region of interest" description="Disordered" evidence="5">
    <location>
        <begin position="267"/>
        <end position="337"/>
    </location>
</feature>
<feature type="transmembrane region" description="Helical" evidence="6">
    <location>
        <begin position="239"/>
        <end position="259"/>
    </location>
</feature>
<feature type="region of interest" description="Disordered" evidence="5">
    <location>
        <begin position="371"/>
        <end position="404"/>
    </location>
</feature>
<protein>
    <recommendedName>
        <fullName evidence="7">MARVEL domain-containing protein</fullName>
    </recommendedName>
</protein>
<feature type="region of interest" description="Disordered" evidence="5">
    <location>
        <begin position="431"/>
        <end position="452"/>
    </location>
</feature>
<evidence type="ECO:0000256" key="5">
    <source>
        <dbReference type="SAM" id="MobiDB-lite"/>
    </source>
</evidence>
<name>A0A8H5BPZ6_9AGAR</name>
<keyword evidence="3 6" id="KW-1133">Transmembrane helix</keyword>
<reference evidence="8 9" key="1">
    <citation type="journal article" date="2020" name="ISME J.">
        <title>Uncovering the hidden diversity of litter-decomposition mechanisms in mushroom-forming fungi.</title>
        <authorList>
            <person name="Floudas D."/>
            <person name="Bentzer J."/>
            <person name="Ahren D."/>
            <person name="Johansson T."/>
            <person name="Persson P."/>
            <person name="Tunlid A."/>
        </authorList>
    </citation>
    <scope>NUCLEOTIDE SEQUENCE [LARGE SCALE GENOMIC DNA]</scope>
    <source>
        <strain evidence="8 9">CBS 101986</strain>
    </source>
</reference>
<organism evidence="8 9">
    <name type="scientific">Psilocybe cf. subviscida</name>
    <dbReference type="NCBI Taxonomy" id="2480587"/>
    <lineage>
        <taxon>Eukaryota</taxon>
        <taxon>Fungi</taxon>
        <taxon>Dikarya</taxon>
        <taxon>Basidiomycota</taxon>
        <taxon>Agaricomycotina</taxon>
        <taxon>Agaricomycetes</taxon>
        <taxon>Agaricomycetidae</taxon>
        <taxon>Agaricales</taxon>
        <taxon>Agaricineae</taxon>
        <taxon>Strophariaceae</taxon>
        <taxon>Psilocybe</taxon>
    </lineage>
</organism>